<evidence type="ECO:0000313" key="1">
    <source>
        <dbReference type="EMBL" id="SEQ77657.1"/>
    </source>
</evidence>
<reference evidence="1 2" key="1">
    <citation type="submission" date="2016-10" db="EMBL/GenBank/DDBJ databases">
        <authorList>
            <person name="de Groot N.N."/>
        </authorList>
    </citation>
    <scope>NUCLEOTIDE SEQUENCE [LARGE SCALE GENOMIC DNA]</scope>
    <source>
        <strain evidence="1 2">B25</strain>
    </source>
</reference>
<dbReference type="Proteomes" id="UP000182360">
    <property type="component" value="Unassembled WGS sequence"/>
</dbReference>
<dbReference type="EMBL" id="FOFU01000010">
    <property type="protein sequence ID" value="SEQ77657.1"/>
    <property type="molecule type" value="Genomic_DNA"/>
</dbReference>
<keyword evidence="2" id="KW-1185">Reference proteome</keyword>
<dbReference type="AlphaFoldDB" id="A0A1H9IT03"/>
<proteinExistence type="predicted"/>
<protein>
    <submittedName>
        <fullName evidence="1">Uncharacterized protein</fullName>
    </submittedName>
</protein>
<accession>A0A1H9IT03</accession>
<dbReference type="RefSeq" id="WP_074645082.1">
    <property type="nucleotide sequence ID" value="NZ_FOFU01000010.1"/>
</dbReference>
<name>A0A1H9IT03_9SPIR</name>
<sequence>MGNKQTIVLFTKEEVEELKSKVFAYCHWNDTLMNRFEDLFTFLDFPDNGALELRSTILTPPKLELKQIQRKPNESR</sequence>
<organism evidence="1 2">
    <name type="scientific">Treponema bryantii</name>
    <dbReference type="NCBI Taxonomy" id="163"/>
    <lineage>
        <taxon>Bacteria</taxon>
        <taxon>Pseudomonadati</taxon>
        <taxon>Spirochaetota</taxon>
        <taxon>Spirochaetia</taxon>
        <taxon>Spirochaetales</taxon>
        <taxon>Treponemataceae</taxon>
        <taxon>Treponema</taxon>
    </lineage>
</organism>
<evidence type="ECO:0000313" key="2">
    <source>
        <dbReference type="Proteomes" id="UP000182360"/>
    </source>
</evidence>
<gene>
    <name evidence="1" type="ORF">SAMN04487977_11093</name>
</gene>